<dbReference type="CDD" id="cd00063">
    <property type="entry name" value="FN3"/>
    <property type="match status" value="2"/>
</dbReference>
<proteinExistence type="predicted"/>
<feature type="domain" description="Fibronectin type-III" evidence="5">
    <location>
        <begin position="190"/>
        <end position="274"/>
    </location>
</feature>
<dbReference type="PROSITE" id="PS51318">
    <property type="entry name" value="TAT"/>
    <property type="match status" value="1"/>
</dbReference>
<protein>
    <recommendedName>
        <fullName evidence="8">PKD domain-containing protein</fullName>
    </recommendedName>
</protein>
<dbReference type="RefSeq" id="WP_217895827.1">
    <property type="nucleotide sequence ID" value="NZ_MWPH01000003.1"/>
</dbReference>
<evidence type="ECO:0000256" key="2">
    <source>
        <dbReference type="ARBA" id="ARBA00022801"/>
    </source>
</evidence>
<dbReference type="InterPro" id="IPR036573">
    <property type="entry name" value="CBM_sf_5/12"/>
</dbReference>
<evidence type="ECO:0000256" key="3">
    <source>
        <dbReference type="SAM" id="MobiDB-lite"/>
    </source>
</evidence>
<dbReference type="OrthoDB" id="8638at2157"/>
<dbReference type="GO" id="GO:0005576">
    <property type="term" value="C:extracellular region"/>
    <property type="evidence" value="ECO:0007669"/>
    <property type="project" value="InterPro"/>
</dbReference>
<dbReference type="GO" id="GO:0005975">
    <property type="term" value="P:carbohydrate metabolic process"/>
    <property type="evidence" value="ECO:0007669"/>
    <property type="project" value="InterPro"/>
</dbReference>
<dbReference type="CDD" id="cd08547">
    <property type="entry name" value="Type_II_cohesin"/>
    <property type="match status" value="1"/>
</dbReference>
<evidence type="ECO:0000259" key="4">
    <source>
        <dbReference type="PROSITE" id="PS50093"/>
    </source>
</evidence>
<dbReference type="PROSITE" id="PS50093">
    <property type="entry name" value="PKD"/>
    <property type="match status" value="1"/>
</dbReference>
<feature type="region of interest" description="Disordered" evidence="3">
    <location>
        <begin position="177"/>
        <end position="197"/>
    </location>
</feature>
<dbReference type="InterPro" id="IPR003610">
    <property type="entry name" value="CBM5/12"/>
</dbReference>
<keyword evidence="1" id="KW-0677">Repeat</keyword>
<organism evidence="6 7">
    <name type="scientific">Natronolimnobius baerhuensis</name>
    <dbReference type="NCBI Taxonomy" id="253108"/>
    <lineage>
        <taxon>Archaea</taxon>
        <taxon>Methanobacteriati</taxon>
        <taxon>Methanobacteriota</taxon>
        <taxon>Stenosarchaea group</taxon>
        <taxon>Halobacteria</taxon>
        <taxon>Halobacteriales</taxon>
        <taxon>Natrialbaceae</taxon>
        <taxon>Natronolimnobius</taxon>
    </lineage>
</organism>
<dbReference type="GO" id="GO:0004553">
    <property type="term" value="F:hydrolase activity, hydrolyzing O-glycosyl compounds"/>
    <property type="evidence" value="ECO:0007669"/>
    <property type="project" value="InterPro"/>
</dbReference>
<dbReference type="SMART" id="SM00060">
    <property type="entry name" value="FN3"/>
    <property type="match status" value="2"/>
</dbReference>
<feature type="domain" description="PKD" evidence="4">
    <location>
        <begin position="704"/>
        <end position="786"/>
    </location>
</feature>
<dbReference type="AlphaFoldDB" id="A0A202E5P7"/>
<dbReference type="PROSITE" id="PS50853">
    <property type="entry name" value="FN3"/>
    <property type="match status" value="2"/>
</dbReference>
<dbReference type="SUPFAM" id="SSF49299">
    <property type="entry name" value="PKD domain"/>
    <property type="match status" value="1"/>
</dbReference>
<dbReference type="Gene3D" id="2.60.40.680">
    <property type="match status" value="2"/>
</dbReference>
<dbReference type="GO" id="GO:0030246">
    <property type="term" value="F:carbohydrate binding"/>
    <property type="evidence" value="ECO:0007669"/>
    <property type="project" value="InterPro"/>
</dbReference>
<evidence type="ECO:0000313" key="7">
    <source>
        <dbReference type="Proteomes" id="UP000196084"/>
    </source>
</evidence>
<feature type="domain" description="Fibronectin type-III" evidence="5">
    <location>
        <begin position="562"/>
        <end position="643"/>
    </location>
</feature>
<dbReference type="Gene3D" id="2.10.10.20">
    <property type="entry name" value="Carbohydrate-binding module superfamily 5/12"/>
    <property type="match status" value="1"/>
</dbReference>
<dbReference type="SUPFAM" id="SSF49384">
    <property type="entry name" value="Carbohydrate-binding domain"/>
    <property type="match status" value="2"/>
</dbReference>
<accession>A0A202E5P7</accession>
<feature type="region of interest" description="Disordered" evidence="3">
    <location>
        <begin position="398"/>
        <end position="434"/>
    </location>
</feature>
<dbReference type="SMART" id="SM00495">
    <property type="entry name" value="ChtBD3"/>
    <property type="match status" value="1"/>
</dbReference>
<comment type="caution">
    <text evidence="6">The sequence shown here is derived from an EMBL/GenBank/DDBJ whole genome shotgun (WGS) entry which is preliminary data.</text>
</comment>
<gene>
    <name evidence="6" type="ORF">B2G88_14435</name>
</gene>
<evidence type="ECO:0000259" key="5">
    <source>
        <dbReference type="PROSITE" id="PS50853"/>
    </source>
</evidence>
<dbReference type="InterPro" id="IPR006311">
    <property type="entry name" value="TAT_signal"/>
</dbReference>
<sequence>MNDDTTHHNTDEAAENDRTPTSRRTFIKAAGASAGALTLGATAASAQDVPTIVTELADDQLDPGETTTATVSLEDVPVGSAGVNVTLEVDPDVALITEIDINNSLLELELNDEIEEAGGGVDSILLPRIADIEESSVEVGTYHLEAQGDGETTLELQDFALTDPDSNVVREANYDAPTLTVGEPDDGPSPPSTPTSLEVVSTSESSIEVDWSADSNAASYNVYVDGSLEDETTTSSATVTGLDADTSYEIGVSAVGDDGDETSTATVTATTDAEDDEPPETTTVTVDLADSEIEPGDTTTVDLGLSEAPNGLLGFTVDLTIDDSVVSIADADISEPFPDTSSPISYVDIDGDTVRLSAIEPLDPGTTNIDFGHVELEGVAGGDTDIDVEVVRLEDLDDDDIPAETQSESLTVTGEEPPETPTVTVDPADDEIDTGETTTVDLGLTEAPDGLLGFTVDLTIDDSIVEITDADISEPFPDTSQPISYVDIEGDTVRLSAIEPLDPGTTDIDFGHVELEGQANGDTDIDVEIVRMEDLDDDDIPAETESATLSVVGEPVEEPPVVPEALEVVSTTESSIEVSWSADANAASFNVYLDGSLDSDTTMTSATITGLDDDTTYEIGVSAVGDDGDETDTATVTATTDEEDEPAPGDYPTWESDVLYQQGERVSWDGENWEAKWTNQGQEPEYDVNGTWEPLEGEIPLEDDLAELQPSSTSASAGERLEFSVSDTSPNDAWITSLEWDFGDGTTASGWWNDHTYDSSGTYTVTLTATDQLDRQSTDEVEITVS</sequence>
<dbReference type="PANTHER" id="PTHR46708">
    <property type="entry name" value="TENASCIN"/>
    <property type="match status" value="1"/>
</dbReference>
<dbReference type="CDD" id="cd00146">
    <property type="entry name" value="PKD"/>
    <property type="match status" value="1"/>
</dbReference>
<dbReference type="InterPro" id="IPR003961">
    <property type="entry name" value="FN3_dom"/>
</dbReference>
<dbReference type="SUPFAM" id="SSF49265">
    <property type="entry name" value="Fibronectin type III"/>
    <property type="match status" value="2"/>
</dbReference>
<feature type="region of interest" description="Disordered" evidence="3">
    <location>
        <begin position="622"/>
        <end position="653"/>
    </location>
</feature>
<feature type="compositionally biased region" description="Low complexity" evidence="3">
    <location>
        <begin position="411"/>
        <end position="425"/>
    </location>
</feature>
<dbReference type="Pfam" id="PF18911">
    <property type="entry name" value="PKD_4"/>
    <property type="match status" value="1"/>
</dbReference>
<dbReference type="EMBL" id="MWPH01000003">
    <property type="protein sequence ID" value="OVE83626.1"/>
    <property type="molecule type" value="Genomic_DNA"/>
</dbReference>
<dbReference type="InterPro" id="IPR050991">
    <property type="entry name" value="ECM_Regulatory_Proteins"/>
</dbReference>
<evidence type="ECO:0000256" key="1">
    <source>
        <dbReference type="ARBA" id="ARBA00022737"/>
    </source>
</evidence>
<dbReference type="InterPro" id="IPR000601">
    <property type="entry name" value="PKD_dom"/>
</dbReference>
<dbReference type="PANTHER" id="PTHR46708:SF2">
    <property type="entry name" value="FIBRONECTIN TYPE-III DOMAIN-CONTAINING PROTEIN"/>
    <property type="match status" value="1"/>
</dbReference>
<keyword evidence="2" id="KW-0378">Hydrolase</keyword>
<dbReference type="InterPro" id="IPR022409">
    <property type="entry name" value="PKD/Chitinase_dom"/>
</dbReference>
<feature type="compositionally biased region" description="Basic and acidic residues" evidence="3">
    <location>
        <begin position="1"/>
        <end position="20"/>
    </location>
</feature>
<dbReference type="InterPro" id="IPR013783">
    <property type="entry name" value="Ig-like_fold"/>
</dbReference>
<keyword evidence="7" id="KW-1185">Reference proteome</keyword>
<dbReference type="CDD" id="cd12215">
    <property type="entry name" value="ChiC_BD"/>
    <property type="match status" value="1"/>
</dbReference>
<dbReference type="InterPro" id="IPR035986">
    <property type="entry name" value="PKD_dom_sf"/>
</dbReference>
<dbReference type="SMART" id="SM00089">
    <property type="entry name" value="PKD"/>
    <property type="match status" value="1"/>
</dbReference>
<feature type="region of interest" description="Disordered" evidence="3">
    <location>
        <begin position="1"/>
        <end position="23"/>
    </location>
</feature>
<dbReference type="Pfam" id="PF00041">
    <property type="entry name" value="fn3"/>
    <property type="match status" value="2"/>
</dbReference>
<dbReference type="SUPFAM" id="SSF51055">
    <property type="entry name" value="Carbohydrate binding domain"/>
    <property type="match status" value="1"/>
</dbReference>
<dbReference type="InterPro" id="IPR036116">
    <property type="entry name" value="FN3_sf"/>
</dbReference>
<dbReference type="Gene3D" id="2.60.40.10">
    <property type="entry name" value="Immunoglobulins"/>
    <property type="match status" value="3"/>
</dbReference>
<name>A0A202E5P7_9EURY</name>
<evidence type="ECO:0000313" key="6">
    <source>
        <dbReference type="EMBL" id="OVE83626.1"/>
    </source>
</evidence>
<evidence type="ECO:0008006" key="8">
    <source>
        <dbReference type="Google" id="ProtNLM"/>
    </source>
</evidence>
<dbReference type="InterPro" id="IPR008965">
    <property type="entry name" value="CBM2/CBM3_carb-bd_dom_sf"/>
</dbReference>
<reference evidence="6 7" key="1">
    <citation type="submission" date="2017-02" db="EMBL/GenBank/DDBJ databases">
        <title>Natronthermophilus aegyptiacus gen. nov.,sp. nov., an aerobic, extremely halophilic alkalithermophilic archaeon isolated from the athalassohaline Wadi An Natrun, Egypt.</title>
        <authorList>
            <person name="Zhao B."/>
        </authorList>
    </citation>
    <scope>NUCLEOTIDE SEQUENCE [LARGE SCALE GENOMIC DNA]</scope>
    <source>
        <strain evidence="6 7">CGMCC 1.3597</strain>
    </source>
</reference>
<dbReference type="Proteomes" id="UP000196084">
    <property type="component" value="Unassembled WGS sequence"/>
</dbReference>